<organism evidence="2 3">
    <name type="scientific">Cellulosimicrobium cellulans</name>
    <name type="common">Arthrobacter luteus</name>
    <dbReference type="NCBI Taxonomy" id="1710"/>
    <lineage>
        <taxon>Bacteria</taxon>
        <taxon>Bacillati</taxon>
        <taxon>Actinomycetota</taxon>
        <taxon>Actinomycetes</taxon>
        <taxon>Micrococcales</taxon>
        <taxon>Promicromonosporaceae</taxon>
        <taxon>Cellulosimicrobium</taxon>
    </lineage>
</organism>
<protein>
    <submittedName>
        <fullName evidence="2">Oxidoreductase</fullName>
    </submittedName>
</protein>
<sequence>MNRLVILGAGTAGTMAANRLRRRLPRDWSVTLVDRDDMHLYQPGLLLLPFGVYEPHDLLRPRDRFLRDGVELVLAEVERVDADASHVRLRDGRSLGYDLLVIATGTSPRPDQTPGMTGAAWRGSIFDFFTLDGALALRDALARWPGGRLVVHVTEMPIKCPVAPLEFSFLADAFFAERGTRSRVDLTYATPLEGAFTKPVASEHLGAMLAERDIAVEPDFVVDHIDPDSRLLVSVDDREIPFDLLVTVPLNMGDELVARSGLGDELNYVPVDRYTLQSRAHADVFAIGDANDIPASKAGSVAHFSMDGFVENVVDHVRGRPMTHRFDGHANCFVESGHGKGLLIDFNYDTEPLPGVYPYPRIGPLSLLKETRANHLGKLAFRHLYWNVLLPGRSMPVPSLMSMAGKETAGTPGR</sequence>
<evidence type="ECO:0000259" key="1">
    <source>
        <dbReference type="Pfam" id="PF07992"/>
    </source>
</evidence>
<dbReference type="PRINTS" id="PR00368">
    <property type="entry name" value="FADPNR"/>
</dbReference>
<accession>A0A4Y4DUP1</accession>
<feature type="domain" description="FAD/NAD(P)-binding" evidence="1">
    <location>
        <begin position="3"/>
        <end position="143"/>
    </location>
</feature>
<dbReference type="PANTHER" id="PTHR43755:SF1">
    <property type="entry name" value="FAD-DEPENDENT PYRIDINE NUCLEOTIDE-DISULPHIDE OXIDOREDUCTASE"/>
    <property type="match status" value="1"/>
</dbReference>
<dbReference type="EMBL" id="BJNZ01000002">
    <property type="protein sequence ID" value="GED08423.1"/>
    <property type="molecule type" value="Genomic_DNA"/>
</dbReference>
<dbReference type="InterPro" id="IPR023753">
    <property type="entry name" value="FAD/NAD-binding_dom"/>
</dbReference>
<dbReference type="AlphaFoldDB" id="A0A4Y4DUP1"/>
<dbReference type="GO" id="GO:0016491">
    <property type="term" value="F:oxidoreductase activity"/>
    <property type="evidence" value="ECO:0007669"/>
    <property type="project" value="InterPro"/>
</dbReference>
<dbReference type="Pfam" id="PF07992">
    <property type="entry name" value="Pyr_redox_2"/>
    <property type="match status" value="1"/>
</dbReference>
<evidence type="ECO:0000313" key="2">
    <source>
        <dbReference type="EMBL" id="GED08423.1"/>
    </source>
</evidence>
<reference evidence="2 3" key="1">
    <citation type="submission" date="2019-06" db="EMBL/GenBank/DDBJ databases">
        <title>Whole genome shotgun sequence of Cellulosimicrobium cellulans NBRC 15516.</title>
        <authorList>
            <person name="Hosoyama A."/>
            <person name="Uohara A."/>
            <person name="Ohji S."/>
            <person name="Ichikawa N."/>
        </authorList>
    </citation>
    <scope>NUCLEOTIDE SEQUENCE [LARGE SCALE GENOMIC DNA]</scope>
    <source>
        <strain evidence="2 3">NBRC 15516</strain>
    </source>
</reference>
<proteinExistence type="predicted"/>
<dbReference type="InterPro" id="IPR052541">
    <property type="entry name" value="SQRD"/>
</dbReference>
<dbReference type="Proteomes" id="UP000316659">
    <property type="component" value="Unassembled WGS sequence"/>
</dbReference>
<dbReference type="InterPro" id="IPR036188">
    <property type="entry name" value="FAD/NAD-bd_sf"/>
</dbReference>
<gene>
    <name evidence="2" type="ORF">CCE02nite_04220</name>
</gene>
<dbReference type="PANTHER" id="PTHR43755">
    <property type="match status" value="1"/>
</dbReference>
<dbReference type="SUPFAM" id="SSF51905">
    <property type="entry name" value="FAD/NAD(P)-binding domain"/>
    <property type="match status" value="2"/>
</dbReference>
<name>A0A4Y4DUP1_CELCE</name>
<comment type="caution">
    <text evidence="2">The sequence shown here is derived from an EMBL/GenBank/DDBJ whole genome shotgun (WGS) entry which is preliminary data.</text>
</comment>
<evidence type="ECO:0000313" key="3">
    <source>
        <dbReference type="Proteomes" id="UP000316659"/>
    </source>
</evidence>
<dbReference type="Gene3D" id="3.50.50.60">
    <property type="entry name" value="FAD/NAD(P)-binding domain"/>
    <property type="match status" value="2"/>
</dbReference>
<dbReference type="RefSeq" id="WP_141387722.1">
    <property type="nucleotide sequence ID" value="NZ_BJNZ01000002.1"/>
</dbReference>